<keyword evidence="4" id="KW-1133">Transmembrane helix</keyword>
<comment type="cofactor">
    <cofactor evidence="1">
        <name>Mg(2+)</name>
        <dbReference type="ChEBI" id="CHEBI:18420"/>
    </cofactor>
</comment>
<dbReference type="SMART" id="SM00267">
    <property type="entry name" value="GGDEF"/>
    <property type="match status" value="1"/>
</dbReference>
<dbReference type="GO" id="GO:0052621">
    <property type="term" value="F:diguanylate cyclase activity"/>
    <property type="evidence" value="ECO:0007669"/>
    <property type="project" value="UniProtKB-EC"/>
</dbReference>
<dbReference type="FunFam" id="3.30.70.270:FF:000001">
    <property type="entry name" value="Diguanylate cyclase domain protein"/>
    <property type="match status" value="1"/>
</dbReference>
<comment type="catalytic activity">
    <reaction evidence="3">
        <text>2 GTP = 3',3'-c-di-GMP + 2 diphosphate</text>
        <dbReference type="Rhea" id="RHEA:24898"/>
        <dbReference type="ChEBI" id="CHEBI:33019"/>
        <dbReference type="ChEBI" id="CHEBI:37565"/>
        <dbReference type="ChEBI" id="CHEBI:58805"/>
        <dbReference type="EC" id="2.7.7.65"/>
    </reaction>
</comment>
<name>A0A2N5XZI9_9GAMM</name>
<evidence type="ECO:0000256" key="4">
    <source>
        <dbReference type="SAM" id="Phobius"/>
    </source>
</evidence>
<dbReference type="InterPro" id="IPR043128">
    <property type="entry name" value="Rev_trsase/Diguanyl_cyclase"/>
</dbReference>
<dbReference type="PROSITE" id="PS50887">
    <property type="entry name" value="GGDEF"/>
    <property type="match status" value="1"/>
</dbReference>
<accession>A0A2N5XZI9</accession>
<evidence type="ECO:0000259" key="5">
    <source>
        <dbReference type="PROSITE" id="PS50887"/>
    </source>
</evidence>
<dbReference type="GO" id="GO:0005886">
    <property type="term" value="C:plasma membrane"/>
    <property type="evidence" value="ECO:0007669"/>
    <property type="project" value="TreeGrafter"/>
</dbReference>
<proteinExistence type="predicted"/>
<dbReference type="Pfam" id="PF00990">
    <property type="entry name" value="GGDEF"/>
    <property type="match status" value="1"/>
</dbReference>
<dbReference type="PANTHER" id="PTHR45138:SF9">
    <property type="entry name" value="DIGUANYLATE CYCLASE DGCM-RELATED"/>
    <property type="match status" value="1"/>
</dbReference>
<dbReference type="CDD" id="cd01949">
    <property type="entry name" value="GGDEF"/>
    <property type="match status" value="1"/>
</dbReference>
<evidence type="ECO:0000313" key="7">
    <source>
        <dbReference type="Proteomes" id="UP000234845"/>
    </source>
</evidence>
<dbReference type="Proteomes" id="UP000234845">
    <property type="component" value="Unassembled WGS sequence"/>
</dbReference>
<gene>
    <name evidence="6" type="ORF">CWI75_15215</name>
</gene>
<dbReference type="RefSeq" id="WP_101522375.1">
    <property type="nucleotide sequence ID" value="NZ_PKLZ01000012.1"/>
</dbReference>
<evidence type="ECO:0000313" key="6">
    <source>
        <dbReference type="EMBL" id="PLW81577.1"/>
    </source>
</evidence>
<dbReference type="PANTHER" id="PTHR45138">
    <property type="entry name" value="REGULATORY COMPONENTS OF SENSORY TRANSDUCTION SYSTEM"/>
    <property type="match status" value="1"/>
</dbReference>
<evidence type="ECO:0000256" key="1">
    <source>
        <dbReference type="ARBA" id="ARBA00001946"/>
    </source>
</evidence>
<evidence type="ECO:0000256" key="2">
    <source>
        <dbReference type="ARBA" id="ARBA00012528"/>
    </source>
</evidence>
<feature type="domain" description="GGDEF" evidence="5">
    <location>
        <begin position="108"/>
        <end position="240"/>
    </location>
</feature>
<dbReference type="AlphaFoldDB" id="A0A2N5XZI9"/>
<dbReference type="EC" id="2.7.7.65" evidence="2"/>
<dbReference type="EMBL" id="PKLZ01000012">
    <property type="protein sequence ID" value="PLW81577.1"/>
    <property type="molecule type" value="Genomic_DNA"/>
</dbReference>
<dbReference type="NCBIfam" id="TIGR00254">
    <property type="entry name" value="GGDEF"/>
    <property type="match status" value="1"/>
</dbReference>
<feature type="transmembrane region" description="Helical" evidence="4">
    <location>
        <begin position="46"/>
        <end position="64"/>
    </location>
</feature>
<dbReference type="Gene3D" id="3.30.70.270">
    <property type="match status" value="1"/>
</dbReference>
<evidence type="ECO:0000256" key="3">
    <source>
        <dbReference type="ARBA" id="ARBA00034247"/>
    </source>
</evidence>
<keyword evidence="7" id="KW-1185">Reference proteome</keyword>
<reference evidence="7" key="1">
    <citation type="submission" date="2017-11" db="EMBL/GenBank/DDBJ databases">
        <title>The draft genome sequence of Chromatocurvus sp. F02.</title>
        <authorList>
            <person name="Du Z.-J."/>
            <person name="Chang Y.-Q."/>
        </authorList>
    </citation>
    <scope>NUCLEOTIDE SEQUENCE [LARGE SCALE GENOMIC DNA]</scope>
    <source>
        <strain evidence="7">F02</strain>
    </source>
</reference>
<dbReference type="GO" id="GO:1902201">
    <property type="term" value="P:negative regulation of bacterial-type flagellum-dependent cell motility"/>
    <property type="evidence" value="ECO:0007669"/>
    <property type="project" value="TreeGrafter"/>
</dbReference>
<dbReference type="InterPro" id="IPR050469">
    <property type="entry name" value="Diguanylate_Cyclase"/>
</dbReference>
<protein>
    <recommendedName>
        <fullName evidence="2">diguanylate cyclase</fullName>
        <ecNumber evidence="2">2.7.7.65</ecNumber>
    </recommendedName>
</protein>
<dbReference type="InterPro" id="IPR029787">
    <property type="entry name" value="Nucleotide_cyclase"/>
</dbReference>
<dbReference type="SUPFAM" id="SSF55073">
    <property type="entry name" value="Nucleotide cyclase"/>
    <property type="match status" value="1"/>
</dbReference>
<organism evidence="6 7">
    <name type="scientific">Kineobactrum sediminis</name>
    <dbReference type="NCBI Taxonomy" id="1905677"/>
    <lineage>
        <taxon>Bacteria</taxon>
        <taxon>Pseudomonadati</taxon>
        <taxon>Pseudomonadota</taxon>
        <taxon>Gammaproteobacteria</taxon>
        <taxon>Cellvibrionales</taxon>
        <taxon>Halieaceae</taxon>
        <taxon>Kineobactrum</taxon>
    </lineage>
</organism>
<keyword evidence="4" id="KW-0812">Transmembrane</keyword>
<dbReference type="OrthoDB" id="9812260at2"/>
<comment type="caution">
    <text evidence="6">The sequence shown here is derived from an EMBL/GenBank/DDBJ whole genome shotgun (WGS) entry which is preliminary data.</text>
</comment>
<sequence>MKEFRDDVSGRARPGFMRQVPVMGTLVPLPAGAQELLGATVTETTLSILLGFMALSLMIMLVLYRKQRQLALMLRAESLTDHLTQIPNRRHFFQALGNHIAMVSRYNQSFCLLVLDLDLFKAINDTCGHTVGDKVLIKVSTTLQAQLRKADMVGRLGGEEFGVQLPLTSLPTGLVVAERLRQSIADIELEELGPELKVSCSIGIAELQPGMNEDDLYLAADSALYGAKDTGRNRVVIAASSTGQPVGAIVSPASVGT</sequence>
<dbReference type="GO" id="GO:0043709">
    <property type="term" value="P:cell adhesion involved in single-species biofilm formation"/>
    <property type="evidence" value="ECO:0007669"/>
    <property type="project" value="TreeGrafter"/>
</dbReference>
<keyword evidence="4" id="KW-0472">Membrane</keyword>
<dbReference type="InterPro" id="IPR000160">
    <property type="entry name" value="GGDEF_dom"/>
</dbReference>